<evidence type="ECO:0000313" key="3">
    <source>
        <dbReference type="Proteomes" id="UP001055453"/>
    </source>
</evidence>
<organism evidence="2 3">
    <name type="scientific">Nostoc cf. commune SO-36</name>
    <dbReference type="NCBI Taxonomy" id="449208"/>
    <lineage>
        <taxon>Bacteria</taxon>
        <taxon>Bacillati</taxon>
        <taxon>Cyanobacteriota</taxon>
        <taxon>Cyanophyceae</taxon>
        <taxon>Nostocales</taxon>
        <taxon>Nostocaceae</taxon>
        <taxon>Nostoc</taxon>
    </lineage>
</organism>
<name>A0ABM7Z104_NOSCO</name>
<sequence>MKLPNGEQAEISTEKLISYCLNPEHPSGKHKARVFASILGITLENAYVLRELIQIAAVSGEVVQQSTTQFGQQFKVDWIVPDTGGIRLRTIWETTTNKPYPRLITAFLKLNEQN</sequence>
<dbReference type="RefSeq" id="WP_251959745.1">
    <property type="nucleotide sequence ID" value="NZ_AP025732.1"/>
</dbReference>
<proteinExistence type="predicted"/>
<keyword evidence="3" id="KW-1185">Reference proteome</keyword>
<dbReference type="EMBL" id="AP025732">
    <property type="protein sequence ID" value="BDI16654.1"/>
    <property type="molecule type" value="Genomic_DNA"/>
</dbReference>
<accession>A0ABM7Z104</accession>
<gene>
    <name evidence="2" type="ORF">ANSO36C_24560</name>
</gene>
<evidence type="ECO:0000259" key="1">
    <source>
        <dbReference type="Pfam" id="PF21814"/>
    </source>
</evidence>
<feature type="domain" description="DUF6883" evidence="1">
    <location>
        <begin position="2"/>
        <end position="108"/>
    </location>
</feature>
<dbReference type="InterPro" id="IPR049250">
    <property type="entry name" value="DUF6883"/>
</dbReference>
<dbReference type="Proteomes" id="UP001055453">
    <property type="component" value="Chromosome"/>
</dbReference>
<dbReference type="Pfam" id="PF21814">
    <property type="entry name" value="DUF6883"/>
    <property type="match status" value="1"/>
</dbReference>
<protein>
    <recommendedName>
        <fullName evidence="1">DUF6883 domain-containing protein</fullName>
    </recommendedName>
</protein>
<evidence type="ECO:0000313" key="2">
    <source>
        <dbReference type="EMBL" id="BDI16654.1"/>
    </source>
</evidence>
<reference evidence="2" key="1">
    <citation type="submission" date="2022-04" db="EMBL/GenBank/DDBJ databases">
        <title>Complete genome sequence of a cyanobacterium, Nostoc sp. SO-36, isolated in Antarctica.</title>
        <authorList>
            <person name="Kanesaki Y."/>
            <person name="Effendi D."/>
            <person name="Sakamoto T."/>
            <person name="Ohtani S."/>
            <person name="Awai K."/>
        </authorList>
    </citation>
    <scope>NUCLEOTIDE SEQUENCE</scope>
    <source>
        <strain evidence="2">SO-36</strain>
    </source>
</reference>